<name>A0A1J5P0I2_9ZZZZ</name>
<keyword evidence="1" id="KW-1133">Transmembrane helix</keyword>
<comment type="caution">
    <text evidence="2">The sequence shown here is derived from an EMBL/GenBank/DDBJ whole genome shotgun (WGS) entry which is preliminary data.</text>
</comment>
<gene>
    <name evidence="2" type="ORF">GALL_543970</name>
</gene>
<keyword evidence="1" id="KW-0812">Transmembrane</keyword>
<keyword evidence="1" id="KW-0472">Membrane</keyword>
<proteinExistence type="predicted"/>
<dbReference type="EMBL" id="MLJW01008457">
    <property type="protein sequence ID" value="OIQ64056.1"/>
    <property type="molecule type" value="Genomic_DNA"/>
</dbReference>
<reference evidence="2" key="1">
    <citation type="submission" date="2016-10" db="EMBL/GenBank/DDBJ databases">
        <title>Sequence of Gallionella enrichment culture.</title>
        <authorList>
            <person name="Poehlein A."/>
            <person name="Muehling M."/>
            <person name="Daniel R."/>
        </authorList>
    </citation>
    <scope>NUCLEOTIDE SEQUENCE</scope>
</reference>
<evidence type="ECO:0000256" key="1">
    <source>
        <dbReference type="SAM" id="Phobius"/>
    </source>
</evidence>
<dbReference type="AlphaFoldDB" id="A0A1J5P0I2"/>
<sequence>MEPVAPSGTLTGLVAAFGAALAVTLPLKPLLLMLAANSRSLKKPAELPVVRLVTKILLSEPLSVPVVKSAVSASEPFSPYSVLVVLSCAPPAMEP</sequence>
<protein>
    <submittedName>
        <fullName evidence="2">Uncharacterized protein</fullName>
    </submittedName>
</protein>
<feature type="transmembrane region" description="Helical" evidence="1">
    <location>
        <begin position="12"/>
        <end position="34"/>
    </location>
</feature>
<evidence type="ECO:0000313" key="2">
    <source>
        <dbReference type="EMBL" id="OIQ64056.1"/>
    </source>
</evidence>
<accession>A0A1J5P0I2</accession>
<organism evidence="2">
    <name type="scientific">mine drainage metagenome</name>
    <dbReference type="NCBI Taxonomy" id="410659"/>
    <lineage>
        <taxon>unclassified sequences</taxon>
        <taxon>metagenomes</taxon>
        <taxon>ecological metagenomes</taxon>
    </lineage>
</organism>